<sequence>MLLAACSGAGGDPGADATPSVSASPGRSAAAVSVKVATAEEVKSAVEGRISAHEERFGSGANSPCSTASAEMFTQDCGAAARATGADASFSLTQIRGREGFATLRSTAQRIRTAAVAYQHLGCATNPAKAAIRQACQEPAAVLAQGFSDLRDGANLGLAGK</sequence>
<proteinExistence type="predicted"/>
<reference evidence="2 3" key="1">
    <citation type="submission" date="2024-06" db="EMBL/GenBank/DDBJ databases">
        <title>The Natural Products Discovery Center: Release of the First 8490 Sequenced Strains for Exploring Actinobacteria Biosynthetic Diversity.</title>
        <authorList>
            <person name="Kalkreuter E."/>
            <person name="Kautsar S.A."/>
            <person name="Yang D."/>
            <person name="Bader C.D."/>
            <person name="Teijaro C.N."/>
            <person name="Fluegel L."/>
            <person name="Davis C.M."/>
            <person name="Simpson J.R."/>
            <person name="Lauterbach L."/>
            <person name="Steele A.D."/>
            <person name="Gui C."/>
            <person name="Meng S."/>
            <person name="Li G."/>
            <person name="Viehrig K."/>
            <person name="Ye F."/>
            <person name="Su P."/>
            <person name="Kiefer A.F."/>
            <person name="Nichols A."/>
            <person name="Cepeda A.J."/>
            <person name="Yan W."/>
            <person name="Fan B."/>
            <person name="Jiang Y."/>
            <person name="Adhikari A."/>
            <person name="Zheng C.-J."/>
            <person name="Schuster L."/>
            <person name="Cowan T.M."/>
            <person name="Smanski M.J."/>
            <person name="Chevrette M.G."/>
            <person name="De Carvalho L.P.S."/>
            <person name="Shen B."/>
        </authorList>
    </citation>
    <scope>NUCLEOTIDE SEQUENCE [LARGE SCALE GENOMIC DNA]</scope>
    <source>
        <strain evidence="2 3">NPDC000634</strain>
    </source>
</reference>
<evidence type="ECO:0008006" key="4">
    <source>
        <dbReference type="Google" id="ProtNLM"/>
    </source>
</evidence>
<evidence type="ECO:0000256" key="1">
    <source>
        <dbReference type="SAM" id="MobiDB-lite"/>
    </source>
</evidence>
<comment type="caution">
    <text evidence="2">The sequence shown here is derived from an EMBL/GenBank/DDBJ whole genome shotgun (WGS) entry which is preliminary data.</text>
</comment>
<keyword evidence="3" id="KW-1185">Reference proteome</keyword>
<dbReference type="EMBL" id="JBEPCU010000653">
    <property type="protein sequence ID" value="MER6980928.1"/>
    <property type="molecule type" value="Genomic_DNA"/>
</dbReference>
<dbReference type="Proteomes" id="UP001458415">
    <property type="component" value="Unassembled WGS sequence"/>
</dbReference>
<gene>
    <name evidence="2" type="ORF">ABT317_29145</name>
</gene>
<accession>A0ABV1WAW1</accession>
<feature type="region of interest" description="Disordered" evidence="1">
    <location>
        <begin position="6"/>
        <end position="25"/>
    </location>
</feature>
<organism evidence="2 3">
    <name type="scientific">Streptomyces carpinensis</name>
    <dbReference type="NCBI Taxonomy" id="66369"/>
    <lineage>
        <taxon>Bacteria</taxon>
        <taxon>Bacillati</taxon>
        <taxon>Actinomycetota</taxon>
        <taxon>Actinomycetes</taxon>
        <taxon>Kitasatosporales</taxon>
        <taxon>Streptomycetaceae</taxon>
        <taxon>Streptomyces</taxon>
    </lineage>
</organism>
<protein>
    <recommendedName>
        <fullName evidence="4">Lipoprotein</fullName>
    </recommendedName>
</protein>
<name>A0ABV1WAW1_9ACTN</name>
<evidence type="ECO:0000313" key="2">
    <source>
        <dbReference type="EMBL" id="MER6980928.1"/>
    </source>
</evidence>
<evidence type="ECO:0000313" key="3">
    <source>
        <dbReference type="Proteomes" id="UP001458415"/>
    </source>
</evidence>